<dbReference type="Pfam" id="PF14577">
    <property type="entry name" value="SEO_C"/>
    <property type="match status" value="1"/>
</dbReference>
<dbReference type="Pfam" id="PF14576">
    <property type="entry name" value="SEO_N"/>
    <property type="match status" value="1"/>
</dbReference>
<feature type="domain" description="Sieve element occlusion N-terminal" evidence="1">
    <location>
        <begin position="18"/>
        <end position="292"/>
    </location>
</feature>
<sequence length="687" mass="78147">MSLTGFERRYIHLPVSTEEDFLIRKILMTHDPDGRQLDAQQLLHAVKNIIHRASPVSEADCHPENVAVWDADAIGLHDSLGYTIFKISHEVLSRCFEGGDIHTKTMSLFDMLGKFRWDAKVVLVVAAFFTNYGVLQLQVQLQSRNPLAALVALLRQVPSDLSGFRAQFKAFTLLVKTVMELTEVIIEFESLPLQQELLEYKVISAAKSKIYLGSYWIFRSSLACFSLIADLRTRKQDQVNSNSITIAAWTMRNLVCKLSALCCDLREQVKMCHQQIDSRLYEKLPNLFNQIHVDNQEKLKMLIASGDNFPLMDCLSKEKHSISELKNKVVILLISKPELLPIEKIFLLVHQTYDHPHQEKIGGSYVVLWVPLSSSHGWSHADKISFQFLSGSLPFWSLKQPGLLNSAVVNFIIQEWNFKEEATMVVLDTNGMITNSNAMDMIWIWGAKAFPFSISREKELWEVEKWTLQLMIDGIDPLLTKWIEEGKNFCIFGSGNADWIRNFSSKIKEVSNTELQLEVIYVGWRSPTEKLQSILRIIEQENLCTYLTFTKIRFFWLRLESMKSLTSRQENNDDDDMSKEILGLLEVDDSDDGWVLIGTGSLPGLIKLQGQKVTEFFDLFPVWAENLGTMGIVGAIKSALEPTLSTGPCDHAEILAFNEGLLKGPVFCAVCKRLKEKYVLYKCDATG</sequence>
<evidence type="ECO:0000313" key="3">
    <source>
        <dbReference type="Proteomes" id="UP001652660"/>
    </source>
</evidence>
<feature type="domain" description="Sieve element occlusion C-terminal" evidence="2">
    <location>
        <begin position="455"/>
        <end position="684"/>
    </location>
</feature>
<gene>
    <name evidence="4" type="primary">LOC113716879</name>
</gene>
<evidence type="ECO:0000259" key="2">
    <source>
        <dbReference type="Pfam" id="PF14577"/>
    </source>
</evidence>
<dbReference type="PANTHER" id="PTHR33232">
    <property type="entry name" value="PROTEIN SIEVE ELEMENT OCCLUSION B-LIKE"/>
    <property type="match status" value="1"/>
</dbReference>
<dbReference type="InterPro" id="IPR027942">
    <property type="entry name" value="SEO_N"/>
</dbReference>
<dbReference type="RefSeq" id="XP_027097213.2">
    <property type="nucleotide sequence ID" value="XM_027241412.2"/>
</dbReference>
<proteinExistence type="predicted"/>
<reference evidence="3" key="1">
    <citation type="journal article" date="2025" name="Foods">
        <title>Unveiling the Microbial Signatures of Arabica Coffee Cherries: Insights into Ripeness Specific Diversity, Functional Traits, and Implications for Quality and Safety.</title>
        <authorList>
            <consortium name="RefSeq"/>
            <person name="Tenea G.N."/>
            <person name="Cifuentes V."/>
            <person name="Reyes P."/>
            <person name="Cevallos-Vallejos M."/>
        </authorList>
    </citation>
    <scope>NUCLEOTIDE SEQUENCE [LARGE SCALE GENOMIC DNA]</scope>
</reference>
<evidence type="ECO:0000313" key="4">
    <source>
        <dbReference type="RefSeq" id="XP_027097213.2"/>
    </source>
</evidence>
<dbReference type="PANTHER" id="PTHR33232:SF11">
    <property type="entry name" value="PROTEIN SIEVE ELEMENT OCCLUSION C"/>
    <property type="match status" value="1"/>
</dbReference>
<accession>A0A6P6V303</accession>
<dbReference type="InterPro" id="IPR027944">
    <property type="entry name" value="SEO_C"/>
</dbReference>
<protein>
    <submittedName>
        <fullName evidence="4">Protein SIEVE ELEMENT OCCLUSION C</fullName>
    </submittedName>
</protein>
<dbReference type="GO" id="GO:0010088">
    <property type="term" value="P:phloem development"/>
    <property type="evidence" value="ECO:0007669"/>
    <property type="project" value="InterPro"/>
</dbReference>
<dbReference type="InterPro" id="IPR039299">
    <property type="entry name" value="SEOA"/>
</dbReference>
<dbReference type="Proteomes" id="UP001652660">
    <property type="component" value="Chromosome 11c"/>
</dbReference>
<name>A0A6P6V303_COFAR</name>
<keyword evidence="3" id="KW-1185">Reference proteome</keyword>
<organism evidence="3 4">
    <name type="scientific">Coffea arabica</name>
    <name type="common">Arabian coffee</name>
    <dbReference type="NCBI Taxonomy" id="13443"/>
    <lineage>
        <taxon>Eukaryota</taxon>
        <taxon>Viridiplantae</taxon>
        <taxon>Streptophyta</taxon>
        <taxon>Embryophyta</taxon>
        <taxon>Tracheophyta</taxon>
        <taxon>Spermatophyta</taxon>
        <taxon>Magnoliopsida</taxon>
        <taxon>eudicotyledons</taxon>
        <taxon>Gunneridae</taxon>
        <taxon>Pentapetalae</taxon>
        <taxon>asterids</taxon>
        <taxon>lamiids</taxon>
        <taxon>Gentianales</taxon>
        <taxon>Rubiaceae</taxon>
        <taxon>Ixoroideae</taxon>
        <taxon>Gardenieae complex</taxon>
        <taxon>Bertiereae - Coffeeae clade</taxon>
        <taxon>Coffeeae</taxon>
        <taxon>Coffea</taxon>
    </lineage>
</organism>
<reference evidence="4" key="2">
    <citation type="submission" date="2025-08" db="UniProtKB">
        <authorList>
            <consortium name="RefSeq"/>
        </authorList>
    </citation>
    <scope>IDENTIFICATION</scope>
    <source>
        <tissue evidence="4">Leaves</tissue>
    </source>
</reference>
<evidence type="ECO:0000259" key="1">
    <source>
        <dbReference type="Pfam" id="PF14576"/>
    </source>
</evidence>
<dbReference type="GeneID" id="113716879"/>
<dbReference type="AlphaFoldDB" id="A0A6P6V303"/>